<feature type="domain" description="STAS" evidence="6">
    <location>
        <begin position="448"/>
        <end position="552"/>
    </location>
</feature>
<sequence length="558" mass="59041">MRWRRWLPFLDWPRPTRQSLAADARAGFSVGLVLIPQALAYATLAGMPPATGLYAALLPGIVGILWGSAPLLAAGPVALTSLLTAGALQAFATPDSAQWLTLAIWLALWSGLFQLLLGVLRLGAIAHLVSGPTTTGFINAAALIIISSQLPALLGISGGFGLDLPARALSAWQAEPLRTAAGMAFGGGAIGLLFALRRWLPRHPGVLYVCALGIAISYFTGYAALGGAVIGAVPSGLPSLALPPALDFEQQRALLPAALIVALVSFTEGMSSARAITRQRGERWDENQELIGQGLAKMASGLSGGFPVSASFSRSALNLYVGATSGWSALFTAVCVVICLLWGTALLAPLPRAVLAAVIVVPVLRLIDIGELRRLWRISRDDGLVAAITFAATLLSVPHLHWGVAAGFVASMVASLYRRGQPRIVELGILPDGRLRERARYQLPPFAPDVLALRPDTAIVYLTAAPIENCVLDRLRPGLHSVLLVGSGINDLDATGLDMLLQLHDSLAARGITLYLCALKRPIWELLERSGAAERIGRNHCLRTEREAVQRLGAIPPI</sequence>
<dbReference type="CDD" id="cd07042">
    <property type="entry name" value="STAS_SulP_like_sulfate_transporter"/>
    <property type="match status" value="1"/>
</dbReference>
<organism evidence="7 8">
    <name type="scientific">Plasticicumulans acidivorans</name>
    <dbReference type="NCBI Taxonomy" id="886464"/>
    <lineage>
        <taxon>Bacteria</taxon>
        <taxon>Pseudomonadati</taxon>
        <taxon>Pseudomonadota</taxon>
        <taxon>Gammaproteobacteria</taxon>
        <taxon>Candidatus Competibacteraceae</taxon>
        <taxon>Plasticicumulans</taxon>
    </lineage>
</organism>
<evidence type="ECO:0000256" key="4">
    <source>
        <dbReference type="ARBA" id="ARBA00023136"/>
    </source>
</evidence>
<dbReference type="InterPro" id="IPR001902">
    <property type="entry name" value="SLC26A/SulP_fam"/>
</dbReference>
<feature type="transmembrane region" description="Helical" evidence="5">
    <location>
        <begin position="99"/>
        <end position="124"/>
    </location>
</feature>
<evidence type="ECO:0000256" key="1">
    <source>
        <dbReference type="ARBA" id="ARBA00004141"/>
    </source>
</evidence>
<protein>
    <submittedName>
        <fullName evidence="7">SulP family sulfate permease</fullName>
    </submittedName>
</protein>
<comment type="caution">
    <text evidence="7">The sequence shown here is derived from an EMBL/GenBank/DDBJ whole genome shotgun (WGS) entry which is preliminary data.</text>
</comment>
<feature type="transmembrane region" description="Helical" evidence="5">
    <location>
        <begin position="208"/>
        <end position="233"/>
    </location>
</feature>
<accession>A0A317MV63</accession>
<comment type="subcellular location">
    <subcellularLocation>
        <location evidence="1">Membrane</location>
        <topology evidence="1">Multi-pass membrane protein</topology>
    </subcellularLocation>
</comment>
<gene>
    <name evidence="7" type="ORF">C7443_10429</name>
</gene>
<evidence type="ECO:0000256" key="2">
    <source>
        <dbReference type="ARBA" id="ARBA00022692"/>
    </source>
</evidence>
<dbReference type="PANTHER" id="PTHR11814">
    <property type="entry name" value="SULFATE TRANSPORTER"/>
    <property type="match status" value="1"/>
</dbReference>
<keyword evidence="8" id="KW-1185">Reference proteome</keyword>
<evidence type="ECO:0000259" key="6">
    <source>
        <dbReference type="PROSITE" id="PS50801"/>
    </source>
</evidence>
<feature type="transmembrane region" description="Helical" evidence="5">
    <location>
        <begin position="349"/>
        <end position="367"/>
    </location>
</feature>
<dbReference type="Gene3D" id="3.30.750.24">
    <property type="entry name" value="STAS domain"/>
    <property type="match status" value="1"/>
</dbReference>
<dbReference type="GO" id="GO:0055085">
    <property type="term" value="P:transmembrane transport"/>
    <property type="evidence" value="ECO:0007669"/>
    <property type="project" value="InterPro"/>
</dbReference>
<keyword evidence="3 5" id="KW-1133">Transmembrane helix</keyword>
<name>A0A317MV63_9GAMM</name>
<feature type="transmembrane region" description="Helical" evidence="5">
    <location>
        <begin position="253"/>
        <end position="273"/>
    </location>
</feature>
<evidence type="ECO:0000256" key="5">
    <source>
        <dbReference type="SAM" id="Phobius"/>
    </source>
</evidence>
<keyword evidence="2 5" id="KW-0812">Transmembrane</keyword>
<dbReference type="RefSeq" id="WP_110018075.1">
    <property type="nucleotide sequence ID" value="NZ_QGTJ01000004.1"/>
</dbReference>
<dbReference type="SUPFAM" id="SSF52091">
    <property type="entry name" value="SpoIIaa-like"/>
    <property type="match status" value="1"/>
</dbReference>
<dbReference type="InterPro" id="IPR011547">
    <property type="entry name" value="SLC26A/SulP_dom"/>
</dbReference>
<proteinExistence type="predicted"/>
<dbReference type="OrthoDB" id="9769739at2"/>
<dbReference type="AlphaFoldDB" id="A0A317MV63"/>
<dbReference type="InterPro" id="IPR036513">
    <property type="entry name" value="STAS_dom_sf"/>
</dbReference>
<evidence type="ECO:0000313" key="7">
    <source>
        <dbReference type="EMBL" id="PWV62235.1"/>
    </source>
</evidence>
<dbReference type="GO" id="GO:0016020">
    <property type="term" value="C:membrane"/>
    <property type="evidence" value="ECO:0007669"/>
    <property type="project" value="UniProtKB-SubCell"/>
</dbReference>
<reference evidence="7 8" key="1">
    <citation type="submission" date="2018-05" db="EMBL/GenBank/DDBJ databases">
        <title>Genomic Encyclopedia of Type Strains, Phase IV (KMG-IV): sequencing the most valuable type-strain genomes for metagenomic binning, comparative biology and taxonomic classification.</title>
        <authorList>
            <person name="Goeker M."/>
        </authorList>
    </citation>
    <scope>NUCLEOTIDE SEQUENCE [LARGE SCALE GENOMIC DNA]</scope>
    <source>
        <strain evidence="7 8">DSM 23606</strain>
    </source>
</reference>
<dbReference type="EMBL" id="QGTJ01000004">
    <property type="protein sequence ID" value="PWV62235.1"/>
    <property type="molecule type" value="Genomic_DNA"/>
</dbReference>
<feature type="transmembrane region" description="Helical" evidence="5">
    <location>
        <begin position="319"/>
        <end position="343"/>
    </location>
</feature>
<dbReference type="InterPro" id="IPR002645">
    <property type="entry name" value="STAS_dom"/>
</dbReference>
<feature type="transmembrane region" description="Helical" evidence="5">
    <location>
        <begin position="379"/>
        <end position="395"/>
    </location>
</feature>
<feature type="transmembrane region" description="Helical" evidence="5">
    <location>
        <begin position="177"/>
        <end position="196"/>
    </location>
</feature>
<dbReference type="PROSITE" id="PS50801">
    <property type="entry name" value="STAS"/>
    <property type="match status" value="1"/>
</dbReference>
<keyword evidence="4 5" id="KW-0472">Membrane</keyword>
<evidence type="ECO:0000256" key="3">
    <source>
        <dbReference type="ARBA" id="ARBA00022989"/>
    </source>
</evidence>
<evidence type="ECO:0000313" key="8">
    <source>
        <dbReference type="Proteomes" id="UP000246569"/>
    </source>
</evidence>
<dbReference type="Pfam" id="PF01740">
    <property type="entry name" value="STAS"/>
    <property type="match status" value="1"/>
</dbReference>
<dbReference type="Pfam" id="PF00916">
    <property type="entry name" value="Sulfate_transp"/>
    <property type="match status" value="1"/>
</dbReference>
<feature type="transmembrane region" description="Helical" evidence="5">
    <location>
        <begin position="53"/>
        <end position="79"/>
    </location>
</feature>
<feature type="transmembrane region" description="Helical" evidence="5">
    <location>
        <begin position="136"/>
        <end position="157"/>
    </location>
</feature>
<feature type="transmembrane region" description="Helical" evidence="5">
    <location>
        <begin position="20"/>
        <end position="41"/>
    </location>
</feature>
<dbReference type="Proteomes" id="UP000246569">
    <property type="component" value="Unassembled WGS sequence"/>
</dbReference>